<dbReference type="SMART" id="SM00729">
    <property type="entry name" value="Elp3"/>
    <property type="match status" value="1"/>
</dbReference>
<keyword evidence="9" id="KW-1185">Reference proteome</keyword>
<dbReference type="Proteomes" id="UP001516588">
    <property type="component" value="Unassembled WGS sequence"/>
</dbReference>
<protein>
    <submittedName>
        <fullName evidence="8">DUF4080 domain-containing protein</fullName>
    </submittedName>
</protein>
<organism evidence="8 9">
    <name type="scientific">Gallibacter intestinalis</name>
    <dbReference type="NCBI Taxonomy" id="2779356"/>
    <lineage>
        <taxon>Bacteria</taxon>
        <taxon>Bacillati</taxon>
        <taxon>Bacillota</taxon>
        <taxon>Clostridia</taxon>
        <taxon>Eubacteriales</taxon>
        <taxon>Eubacteriaceae</taxon>
        <taxon>Gallibacter</taxon>
    </lineage>
</organism>
<dbReference type="PANTHER" id="PTHR43409">
    <property type="entry name" value="ANAEROBIC MAGNESIUM-PROTOPORPHYRIN IX MONOMETHYL ESTER CYCLASE-RELATED"/>
    <property type="match status" value="1"/>
</dbReference>
<comment type="cofactor">
    <cofactor evidence="1">
        <name>[4Fe-4S] cluster</name>
        <dbReference type="ChEBI" id="CHEBI:49883"/>
    </cofactor>
</comment>
<evidence type="ECO:0000256" key="3">
    <source>
        <dbReference type="ARBA" id="ARBA00022723"/>
    </source>
</evidence>
<dbReference type="Pfam" id="PF02310">
    <property type="entry name" value="B12-binding"/>
    <property type="match status" value="1"/>
</dbReference>
<dbReference type="InterPro" id="IPR006158">
    <property type="entry name" value="Cobalamin-bd"/>
</dbReference>
<keyword evidence="5" id="KW-0411">Iron-sulfur</keyword>
<gene>
    <name evidence="8" type="ORF">INF20_05760</name>
</gene>
<dbReference type="SUPFAM" id="SSF102114">
    <property type="entry name" value="Radical SAM enzymes"/>
    <property type="match status" value="1"/>
</dbReference>
<dbReference type="InterPro" id="IPR007197">
    <property type="entry name" value="rSAM"/>
</dbReference>
<evidence type="ECO:0000256" key="1">
    <source>
        <dbReference type="ARBA" id="ARBA00001966"/>
    </source>
</evidence>
<accession>A0ABR9QY07</accession>
<feature type="domain" description="Radical SAM core" evidence="7">
    <location>
        <begin position="176"/>
        <end position="406"/>
    </location>
</feature>
<dbReference type="InterPro" id="IPR058240">
    <property type="entry name" value="rSAM_sf"/>
</dbReference>
<keyword evidence="3" id="KW-0479">Metal-binding</keyword>
<evidence type="ECO:0000259" key="6">
    <source>
        <dbReference type="PROSITE" id="PS51332"/>
    </source>
</evidence>
<dbReference type="EMBL" id="JADCKA010000009">
    <property type="protein sequence ID" value="MBE5035778.1"/>
    <property type="molecule type" value="Genomic_DNA"/>
</dbReference>
<name>A0ABR9QY07_9FIRM</name>
<evidence type="ECO:0000313" key="8">
    <source>
        <dbReference type="EMBL" id="MBE5035778.1"/>
    </source>
</evidence>
<feature type="domain" description="B12-binding" evidence="6">
    <location>
        <begin position="1"/>
        <end position="144"/>
    </location>
</feature>
<comment type="caution">
    <text evidence="8">The sequence shown here is derived from an EMBL/GenBank/DDBJ whole genome shotgun (WGS) entry which is preliminary data.</text>
</comment>
<evidence type="ECO:0000256" key="2">
    <source>
        <dbReference type="ARBA" id="ARBA00022691"/>
    </source>
</evidence>
<dbReference type="PANTHER" id="PTHR43409:SF16">
    <property type="entry name" value="SLR0320 PROTEIN"/>
    <property type="match status" value="1"/>
</dbReference>
<dbReference type="RefSeq" id="WP_226385426.1">
    <property type="nucleotide sequence ID" value="NZ_JADCKA010000009.1"/>
</dbReference>
<keyword evidence="2" id="KW-0949">S-adenosyl-L-methionine</keyword>
<evidence type="ECO:0000256" key="4">
    <source>
        <dbReference type="ARBA" id="ARBA00023004"/>
    </source>
</evidence>
<sequence length="503" mass="56769">MKVLVGTLNSKFIHSSPAVAYLSAAAEKRAAELDSKGKKGFKIERAEFTINNSDDYIYNEIAAAGYDAVCFACYIWNIEKTLHVCENLKKAFPKMVIVLGGPEVSYDAEELLKAKPFVDVVIRGEGEKVLPDFLEALAAKNDKAVKNEATNDNIGCRIIDGGCVAPEDVPNALNKADDLKILYYETARGCPYNCSYCMSSIDKKIRAFPMERVKKELSKIIDAEPRQVKFLDRTFNWSAERSEEILSFIMENDNGTTNFHFEICAEILTEKLMKLIAGARKNLFRFEVGIQSTNPKTLEAVGRSANIDKVLDNTSKLVAAANCPVHVDLIAGLPYEDMESFKKSFNEVYGLGADELQLGFLKLLKGTVIRAEADKYGYVFDGKAPYQVIKNDFMGPDDMVRLKRIEHVLDDFYNKGGFNRGLAAVIASFKTAFDFYDCFAEFYFREGYQRSSHKKEDNYRILARFAKEETDCGENIKEALYNDLTERMNPEAVKRFDKKGWEI</sequence>
<reference evidence="8 9" key="1">
    <citation type="submission" date="2020-10" db="EMBL/GenBank/DDBJ databases">
        <title>ChiBAC.</title>
        <authorList>
            <person name="Zenner C."/>
            <person name="Hitch T.C.A."/>
            <person name="Clavel T."/>
        </authorList>
    </citation>
    <scope>NUCLEOTIDE SEQUENCE [LARGE SCALE GENOMIC DNA]</scope>
    <source>
        <strain evidence="8 9">DSM 108706</strain>
    </source>
</reference>
<proteinExistence type="predicted"/>
<dbReference type="SFLD" id="SFLDG01123">
    <property type="entry name" value="methyltransferase_(Class_B)"/>
    <property type="match status" value="1"/>
</dbReference>
<dbReference type="InterPro" id="IPR006638">
    <property type="entry name" value="Elp3/MiaA/NifB-like_rSAM"/>
</dbReference>
<dbReference type="PROSITE" id="PS51332">
    <property type="entry name" value="B12_BINDING"/>
    <property type="match status" value="1"/>
</dbReference>
<evidence type="ECO:0000313" key="9">
    <source>
        <dbReference type="Proteomes" id="UP001516588"/>
    </source>
</evidence>
<dbReference type="CDD" id="cd01335">
    <property type="entry name" value="Radical_SAM"/>
    <property type="match status" value="1"/>
</dbReference>
<dbReference type="Gene3D" id="3.80.30.20">
    <property type="entry name" value="tm_1862 like domain"/>
    <property type="match status" value="1"/>
</dbReference>
<dbReference type="Pfam" id="PF04055">
    <property type="entry name" value="Radical_SAM"/>
    <property type="match status" value="1"/>
</dbReference>
<dbReference type="SFLD" id="SFLDS00029">
    <property type="entry name" value="Radical_SAM"/>
    <property type="match status" value="1"/>
</dbReference>
<dbReference type="PROSITE" id="PS51918">
    <property type="entry name" value="RADICAL_SAM"/>
    <property type="match status" value="1"/>
</dbReference>
<dbReference type="InterPro" id="IPR034466">
    <property type="entry name" value="Methyltransferase_Class_B"/>
</dbReference>
<dbReference type="InterPro" id="IPR051198">
    <property type="entry name" value="BchE-like"/>
</dbReference>
<dbReference type="CDD" id="cd02068">
    <property type="entry name" value="radical_SAM_B12_BD"/>
    <property type="match status" value="1"/>
</dbReference>
<dbReference type="Gene3D" id="3.40.50.280">
    <property type="entry name" value="Cobalamin-binding domain"/>
    <property type="match status" value="1"/>
</dbReference>
<evidence type="ECO:0000256" key="5">
    <source>
        <dbReference type="ARBA" id="ARBA00023014"/>
    </source>
</evidence>
<dbReference type="SFLD" id="SFLDG01082">
    <property type="entry name" value="B12-binding_domain_containing"/>
    <property type="match status" value="1"/>
</dbReference>
<dbReference type="InterPro" id="IPR025288">
    <property type="entry name" value="DUF4080"/>
</dbReference>
<dbReference type="InterPro" id="IPR023404">
    <property type="entry name" value="rSAM_horseshoe"/>
</dbReference>
<keyword evidence="4" id="KW-0408">Iron</keyword>
<dbReference type="Pfam" id="PF13311">
    <property type="entry name" value="DUF4080"/>
    <property type="match status" value="1"/>
</dbReference>
<evidence type="ECO:0000259" key="7">
    <source>
        <dbReference type="PROSITE" id="PS51918"/>
    </source>
</evidence>